<evidence type="ECO:0000313" key="5">
    <source>
        <dbReference type="Proteomes" id="UP000235731"/>
    </source>
</evidence>
<evidence type="ECO:0000256" key="1">
    <source>
        <dbReference type="ARBA" id="ARBA00009353"/>
    </source>
</evidence>
<dbReference type="InterPro" id="IPR013549">
    <property type="entry name" value="DUF1731"/>
</dbReference>
<gene>
    <name evidence="4" type="ORF">C0197_02165</name>
</gene>
<name>A0A2N7PKI7_9BACT</name>
<dbReference type="InterPro" id="IPR036291">
    <property type="entry name" value="NAD(P)-bd_dom_sf"/>
</dbReference>
<evidence type="ECO:0000259" key="2">
    <source>
        <dbReference type="Pfam" id="PF01370"/>
    </source>
</evidence>
<reference evidence="4 5" key="1">
    <citation type="submission" date="2018-01" db="EMBL/GenBank/DDBJ databases">
        <title>Metagenomic assembled genomes from two thermal pools in the Uzon Caldera, Kamchatka, Russia.</title>
        <authorList>
            <person name="Wilkins L."/>
            <person name="Ettinger C."/>
        </authorList>
    </citation>
    <scope>NUCLEOTIDE SEQUENCE [LARGE SCALE GENOMIC DNA]</scope>
    <source>
        <strain evidence="4">ZAV-15</strain>
    </source>
</reference>
<protein>
    <submittedName>
        <fullName evidence="4">TIGR01777 family protein</fullName>
    </submittedName>
</protein>
<evidence type="ECO:0000313" key="4">
    <source>
        <dbReference type="EMBL" id="PMP63690.1"/>
    </source>
</evidence>
<evidence type="ECO:0000259" key="3">
    <source>
        <dbReference type="Pfam" id="PF08338"/>
    </source>
</evidence>
<sequence length="295" mass="33330">MKVFILGGTGFVGQYLTKYYLQKESRVFLLVRSPERIKTLSPKVEIVLGDALKGGDWQKLVPEADFIINLVGETIFKRWTPEYKKRIWDSRILSTKRVVEALTEKNVLFNASAVGFYGDGGEEELTEESPQGKMFVSELCKAWEEEALKGEKKGARVIIGRFGIVLGKGGGMLSAILPFFKLGLGGRLGSGRQWFPWIHIEDLVRAIDFLYEKEAKGVFNITAPSPLRNIEMTKIIGRLLKRPTFFPVPKFALKLLYGELAEVIMASARVIPKRLLEMGFNFKYSDFESAFRASM</sequence>
<dbReference type="Pfam" id="PF01370">
    <property type="entry name" value="Epimerase"/>
    <property type="match status" value="1"/>
</dbReference>
<dbReference type="PANTHER" id="PTHR11092:SF0">
    <property type="entry name" value="EPIMERASE FAMILY PROTEIN SDR39U1"/>
    <property type="match status" value="1"/>
</dbReference>
<dbReference type="InterPro" id="IPR001509">
    <property type="entry name" value="Epimerase_deHydtase"/>
</dbReference>
<feature type="domain" description="NAD-dependent epimerase/dehydratase" evidence="2">
    <location>
        <begin position="3"/>
        <end position="221"/>
    </location>
</feature>
<dbReference type="PANTHER" id="PTHR11092">
    <property type="entry name" value="SUGAR NUCLEOTIDE EPIMERASE RELATED"/>
    <property type="match status" value="1"/>
</dbReference>
<dbReference type="InterPro" id="IPR010099">
    <property type="entry name" value="SDR39U1"/>
</dbReference>
<feature type="domain" description="DUF1731" evidence="3">
    <location>
        <begin position="248"/>
        <end position="293"/>
    </location>
</feature>
<accession>A0A2N7PKI7</accession>
<dbReference type="Proteomes" id="UP000235731">
    <property type="component" value="Unassembled WGS sequence"/>
</dbReference>
<dbReference type="SUPFAM" id="SSF51735">
    <property type="entry name" value="NAD(P)-binding Rossmann-fold domains"/>
    <property type="match status" value="1"/>
</dbReference>
<dbReference type="Gene3D" id="3.40.50.720">
    <property type="entry name" value="NAD(P)-binding Rossmann-like Domain"/>
    <property type="match status" value="1"/>
</dbReference>
<comment type="similarity">
    <text evidence="1">Belongs to the NAD(P)-dependent epimerase/dehydratase family. SDR39U1 subfamily.</text>
</comment>
<dbReference type="AlphaFoldDB" id="A0A2N7PKI7"/>
<comment type="caution">
    <text evidence="4">The sequence shown here is derived from an EMBL/GenBank/DDBJ whole genome shotgun (WGS) entry which is preliminary data.</text>
</comment>
<proteinExistence type="inferred from homology"/>
<organism evidence="4 5">
    <name type="scientific">Caldimicrobium thiodismutans</name>
    <dbReference type="NCBI Taxonomy" id="1653476"/>
    <lineage>
        <taxon>Bacteria</taxon>
        <taxon>Pseudomonadati</taxon>
        <taxon>Thermodesulfobacteriota</taxon>
        <taxon>Thermodesulfobacteria</taxon>
        <taxon>Thermodesulfobacteriales</taxon>
        <taxon>Thermodesulfobacteriaceae</taxon>
        <taxon>Caldimicrobium</taxon>
    </lineage>
</organism>
<dbReference type="NCBIfam" id="TIGR01777">
    <property type="entry name" value="yfcH"/>
    <property type="match status" value="1"/>
</dbReference>
<dbReference type="Pfam" id="PF08338">
    <property type="entry name" value="DUF1731"/>
    <property type="match status" value="1"/>
</dbReference>
<dbReference type="EMBL" id="PNIE01000029">
    <property type="protein sequence ID" value="PMP63690.1"/>
    <property type="molecule type" value="Genomic_DNA"/>
</dbReference>